<proteinExistence type="predicted"/>
<feature type="domain" description="HTH cro/C1-type" evidence="1">
    <location>
        <begin position="35"/>
        <end position="70"/>
    </location>
</feature>
<dbReference type="InterPro" id="IPR010982">
    <property type="entry name" value="Lambda_DNA-bd_dom_sf"/>
</dbReference>
<dbReference type="PROSITE" id="PS50943">
    <property type="entry name" value="HTH_CROC1"/>
    <property type="match status" value="1"/>
</dbReference>
<reference evidence="2 3" key="1">
    <citation type="submission" date="2015-10" db="EMBL/GenBank/DDBJ databases">
        <title>Draft genome sequence of pyrrolomycin-producing Streptomyces vitaminophilus.</title>
        <authorList>
            <person name="Graham D.E."/>
            <person name="Mahan K.M."/>
            <person name="Klingeman D.M."/>
            <person name="Hettich R.L."/>
            <person name="Parry R.J."/>
        </authorList>
    </citation>
    <scope>NUCLEOTIDE SEQUENCE [LARGE SCALE GENOMIC DNA]</scope>
    <source>
        <strain evidence="2 3">ATCC 31673</strain>
    </source>
</reference>
<dbReference type="GO" id="GO:0003677">
    <property type="term" value="F:DNA binding"/>
    <property type="evidence" value="ECO:0007669"/>
    <property type="project" value="InterPro"/>
</dbReference>
<dbReference type="InterPro" id="IPR001387">
    <property type="entry name" value="Cro/C1-type_HTH"/>
</dbReference>
<dbReference type="EMBL" id="LLZU01000039">
    <property type="protein sequence ID" value="KRV46610.1"/>
    <property type="molecule type" value="Genomic_DNA"/>
</dbReference>
<name>A0A0T6LL88_WENVI</name>
<keyword evidence="3" id="KW-1185">Reference proteome</keyword>
<dbReference type="SUPFAM" id="SSF47413">
    <property type="entry name" value="lambda repressor-like DNA-binding domains"/>
    <property type="match status" value="1"/>
</dbReference>
<dbReference type="AlphaFoldDB" id="A0A0T6LL88"/>
<dbReference type="STRING" id="76728.AQ490_12110"/>
<accession>A0A0T6LL88</accession>
<dbReference type="Gene3D" id="1.10.260.40">
    <property type="entry name" value="lambda repressor-like DNA-binding domains"/>
    <property type="match status" value="1"/>
</dbReference>
<sequence length="429" mass="45469">MSALEAWRLALGWSRTEVINQIGAMYRADGLLPPGLNPSMLCRWEHGTERPGEEYARMLARAYGLSLDRLGLTRPTRPSDHTLPVRYGQWDHTRPCPWWGEGEPMTTAAGLPAVRESVHLALLADPGAGAGVIEAAEAAIEHYALNYSKHPPSVLFDEVRRVRELLADPLARDMQSRVDLHRVTGWLSALLGNLAYHLDDLTGAQVHLGVAAVMGQRVGDARLTAWAYGAQSMTARSRGDLAAAVALAQRGVDTAAGPLARAQLLGWALLPAVAQQGRTEDADTTLAAANDELAADPVGWAPGRFGYDAAEHALHQADAHLVLGRADQAAATAEISAAACIVGTPGWASATLLHAQAEARAHPGDAAARALDVLERVPAARLRSTARTRLAALATAVTATSTAAVAELHERLLALPDPIDPHGRPATDT</sequence>
<dbReference type="eggNOG" id="COG0457">
    <property type="taxonomic scope" value="Bacteria"/>
</dbReference>
<protein>
    <recommendedName>
        <fullName evidence="1">HTH cro/C1-type domain-containing protein</fullName>
    </recommendedName>
</protein>
<comment type="caution">
    <text evidence="2">The sequence shown here is derived from an EMBL/GenBank/DDBJ whole genome shotgun (WGS) entry which is preliminary data.</text>
</comment>
<evidence type="ECO:0000313" key="3">
    <source>
        <dbReference type="Proteomes" id="UP000050867"/>
    </source>
</evidence>
<evidence type="ECO:0000259" key="1">
    <source>
        <dbReference type="PROSITE" id="PS50943"/>
    </source>
</evidence>
<dbReference type="Proteomes" id="UP000050867">
    <property type="component" value="Unassembled WGS sequence"/>
</dbReference>
<organism evidence="2 3">
    <name type="scientific">Wenjunlia vitaminophila</name>
    <name type="common">Streptomyces vitaminophilus</name>
    <dbReference type="NCBI Taxonomy" id="76728"/>
    <lineage>
        <taxon>Bacteria</taxon>
        <taxon>Bacillati</taxon>
        <taxon>Actinomycetota</taxon>
        <taxon>Actinomycetes</taxon>
        <taxon>Kitasatosporales</taxon>
        <taxon>Streptomycetaceae</taxon>
        <taxon>Wenjunlia</taxon>
    </lineage>
</organism>
<dbReference type="CDD" id="cd00093">
    <property type="entry name" value="HTH_XRE"/>
    <property type="match status" value="1"/>
</dbReference>
<evidence type="ECO:0000313" key="2">
    <source>
        <dbReference type="EMBL" id="KRV46610.1"/>
    </source>
</evidence>
<gene>
    <name evidence="2" type="ORF">AQ490_12110</name>
</gene>